<proteinExistence type="inferred from homology"/>
<keyword evidence="4" id="KW-1185">Reference proteome</keyword>
<dbReference type="GO" id="GO:0005743">
    <property type="term" value="C:mitochondrial inner membrane"/>
    <property type="evidence" value="ECO:0007669"/>
    <property type="project" value="UniProtKB-SubCell"/>
</dbReference>
<comment type="similarity">
    <text evidence="1">Belongs to the small Tim family.</text>
</comment>
<comment type="subunit">
    <text evidence="1">Heterohexamer.</text>
</comment>
<protein>
    <recommendedName>
        <fullName evidence="1">Mitochondrial import inner membrane translocase subunit</fullName>
    </recommendedName>
</protein>
<keyword evidence="1" id="KW-0472">Membrane</keyword>
<accession>A0AAD4KAY5</accession>
<keyword evidence="1" id="KW-0811">Translocation</keyword>
<dbReference type="InterPro" id="IPR004217">
    <property type="entry name" value="Tim10-like"/>
</dbReference>
<keyword evidence="1" id="KW-0653">Protein transport</keyword>
<name>A0AAD4KAY5_9MUSC</name>
<keyword evidence="1" id="KW-0813">Transport</keyword>
<comment type="subcellular location">
    <subcellularLocation>
        <location evidence="1">Mitochondrion inner membrane</location>
        <topology evidence="1">Peripheral membrane protein</topology>
        <orientation evidence="1">Intermembrane side</orientation>
    </subcellularLocation>
</comment>
<gene>
    <name evidence="3" type="ORF">KR093_007662</name>
</gene>
<comment type="domain">
    <text evidence="1">The twin CX3C motif contains 4 conserved Cys residues that form 2 disulfide bonds in the mitochondrial intermembrane space.</text>
</comment>
<dbReference type="Proteomes" id="UP001200034">
    <property type="component" value="Unassembled WGS sequence"/>
</dbReference>
<dbReference type="PROSITE" id="PS00028">
    <property type="entry name" value="ZINC_FINGER_C2H2_1"/>
    <property type="match status" value="1"/>
</dbReference>
<keyword evidence="1" id="KW-0496">Mitochondrion</keyword>
<dbReference type="InterPro" id="IPR035427">
    <property type="entry name" value="Tim10-like_dom_sf"/>
</dbReference>
<dbReference type="InterPro" id="IPR013087">
    <property type="entry name" value="Znf_C2H2_type"/>
</dbReference>
<evidence type="ECO:0000313" key="4">
    <source>
        <dbReference type="Proteomes" id="UP001200034"/>
    </source>
</evidence>
<sequence length="94" mass="10627">MEADDGNDGSSNGETVLLMRQLKHQIAMANAQELLADITCKCFEKCVAKPRDHLSGTEQSCINLCMDRFLDSYRLCAHTYGHRLRREATHSRQA</sequence>
<dbReference type="Gene3D" id="1.10.287.810">
    <property type="entry name" value="Mitochondrial import inner membrane translocase subunit tim13 like domains"/>
    <property type="match status" value="1"/>
</dbReference>
<dbReference type="SUPFAM" id="SSF144122">
    <property type="entry name" value="Tim10-like"/>
    <property type="match status" value="1"/>
</dbReference>
<keyword evidence="1" id="KW-0143">Chaperone</keyword>
<comment type="caution">
    <text evidence="3">The sequence shown here is derived from an EMBL/GenBank/DDBJ whole genome shotgun (WGS) entry which is preliminary data.</text>
</comment>
<keyword evidence="1" id="KW-1015">Disulfide bond</keyword>
<dbReference type="AlphaFoldDB" id="A0AAD4KAY5"/>
<comment type="function">
    <text evidence="1">Mitochondrial intermembrane chaperone that participates in the import and insertion of some multi-pass transmembrane proteins into the mitochondrial inner membrane. Also required for the transfer of beta-barrel precursors from the TOM complex to the sorting and assembly machinery (SAM complex) of the outer membrane. Acts as a chaperone-like protein that protects the hydrophobic precursors from aggregation and guide them through the mitochondrial intermembrane space.</text>
</comment>
<dbReference type="GO" id="GO:0015031">
    <property type="term" value="P:protein transport"/>
    <property type="evidence" value="ECO:0007669"/>
    <property type="project" value="UniProtKB-KW"/>
</dbReference>
<evidence type="ECO:0000259" key="2">
    <source>
        <dbReference type="PROSITE" id="PS00028"/>
    </source>
</evidence>
<reference evidence="3" key="1">
    <citation type="journal article" date="2021" name="Mol. Ecol. Resour.">
        <title>Phylogenomic analyses of the genus Drosophila reveals genomic signals of climate adaptation.</title>
        <authorList>
            <person name="Li F."/>
            <person name="Rane R.V."/>
            <person name="Luria V."/>
            <person name="Xiong Z."/>
            <person name="Chen J."/>
            <person name="Li Z."/>
            <person name="Catullo R.A."/>
            <person name="Griffin P.C."/>
            <person name="Schiffer M."/>
            <person name="Pearce S."/>
            <person name="Lee S.F."/>
            <person name="McElroy K."/>
            <person name="Stocker A."/>
            <person name="Shirriffs J."/>
            <person name="Cockerell F."/>
            <person name="Coppin C."/>
            <person name="Sgro C.M."/>
            <person name="Karger A."/>
            <person name="Cain J.W."/>
            <person name="Weber J.A."/>
            <person name="Santpere G."/>
            <person name="Kirschner M.W."/>
            <person name="Hoffmann A.A."/>
            <person name="Oakeshott J.G."/>
            <person name="Zhang G."/>
        </authorList>
    </citation>
    <scope>NUCLEOTIDE SEQUENCE</scope>
    <source>
        <strain evidence="3">BGI-SZ-2011g</strain>
    </source>
</reference>
<organism evidence="3 4">
    <name type="scientific">Drosophila rubida</name>
    <dbReference type="NCBI Taxonomy" id="30044"/>
    <lineage>
        <taxon>Eukaryota</taxon>
        <taxon>Metazoa</taxon>
        <taxon>Ecdysozoa</taxon>
        <taxon>Arthropoda</taxon>
        <taxon>Hexapoda</taxon>
        <taxon>Insecta</taxon>
        <taxon>Pterygota</taxon>
        <taxon>Neoptera</taxon>
        <taxon>Endopterygota</taxon>
        <taxon>Diptera</taxon>
        <taxon>Brachycera</taxon>
        <taxon>Muscomorpha</taxon>
        <taxon>Ephydroidea</taxon>
        <taxon>Drosophilidae</taxon>
        <taxon>Drosophila</taxon>
    </lineage>
</organism>
<evidence type="ECO:0000313" key="3">
    <source>
        <dbReference type="EMBL" id="KAH8387525.1"/>
    </source>
</evidence>
<dbReference type="EMBL" id="JAJJHW010000095">
    <property type="protein sequence ID" value="KAH8387525.1"/>
    <property type="molecule type" value="Genomic_DNA"/>
</dbReference>
<dbReference type="Pfam" id="PF02953">
    <property type="entry name" value="zf-Tim10_DDP"/>
    <property type="match status" value="1"/>
</dbReference>
<keyword evidence="1" id="KW-0999">Mitochondrion inner membrane</keyword>
<evidence type="ECO:0000256" key="1">
    <source>
        <dbReference type="RuleBase" id="RU367043"/>
    </source>
</evidence>
<feature type="domain" description="C2H2-type" evidence="2">
    <location>
        <begin position="61"/>
        <end position="82"/>
    </location>
</feature>